<evidence type="ECO:0008006" key="5">
    <source>
        <dbReference type="Google" id="ProtNLM"/>
    </source>
</evidence>
<dbReference type="RefSeq" id="WP_382272292.1">
    <property type="nucleotide sequence ID" value="NZ_JBHTBU010000002.1"/>
</dbReference>
<feature type="chain" id="PRO_5045260647" description="DUF4148 domain-containing protein" evidence="2">
    <location>
        <begin position="23"/>
        <end position="111"/>
    </location>
</feature>
<keyword evidence="2" id="KW-0732">Signal</keyword>
<comment type="caution">
    <text evidence="3">The sequence shown here is derived from an EMBL/GenBank/DDBJ whole genome shotgun (WGS) entry which is preliminary data.</text>
</comment>
<feature type="compositionally biased region" description="Basic and acidic residues" evidence="1">
    <location>
        <begin position="68"/>
        <end position="95"/>
    </location>
</feature>
<gene>
    <name evidence="3" type="ORF">ACFQPC_12670</name>
</gene>
<name>A0ABW2ID96_9BURK</name>
<evidence type="ECO:0000313" key="3">
    <source>
        <dbReference type="EMBL" id="MFC7288898.1"/>
    </source>
</evidence>
<evidence type="ECO:0000256" key="2">
    <source>
        <dbReference type="SAM" id="SignalP"/>
    </source>
</evidence>
<accession>A0ABW2ID96</accession>
<sequence>MIKLSTILAGTAVAMFAQFAAAQAPMTQTQSAAVPANDPAYIDQSRLNYKEDPYVKARIARGQANAEYRAERQGARTEYKEEVGAARAERREAVRDANATRASEIRNEPMK</sequence>
<dbReference type="Proteomes" id="UP001596542">
    <property type="component" value="Unassembled WGS sequence"/>
</dbReference>
<proteinExistence type="predicted"/>
<evidence type="ECO:0000313" key="4">
    <source>
        <dbReference type="Proteomes" id="UP001596542"/>
    </source>
</evidence>
<evidence type="ECO:0000256" key="1">
    <source>
        <dbReference type="SAM" id="MobiDB-lite"/>
    </source>
</evidence>
<protein>
    <recommendedName>
        <fullName evidence="5">DUF4148 domain-containing protein</fullName>
    </recommendedName>
</protein>
<feature type="region of interest" description="Disordered" evidence="1">
    <location>
        <begin position="65"/>
        <end position="111"/>
    </location>
</feature>
<feature type="signal peptide" evidence="2">
    <location>
        <begin position="1"/>
        <end position="22"/>
    </location>
</feature>
<keyword evidence="4" id="KW-1185">Reference proteome</keyword>
<organism evidence="3 4">
    <name type="scientific">Herminiimonas glaciei</name>
    <dbReference type="NCBI Taxonomy" id="523788"/>
    <lineage>
        <taxon>Bacteria</taxon>
        <taxon>Pseudomonadati</taxon>
        <taxon>Pseudomonadota</taxon>
        <taxon>Betaproteobacteria</taxon>
        <taxon>Burkholderiales</taxon>
        <taxon>Oxalobacteraceae</taxon>
        <taxon>Herminiimonas</taxon>
    </lineage>
</organism>
<reference evidence="4" key="1">
    <citation type="journal article" date="2019" name="Int. J. Syst. Evol. Microbiol.">
        <title>The Global Catalogue of Microorganisms (GCM) 10K type strain sequencing project: providing services to taxonomists for standard genome sequencing and annotation.</title>
        <authorList>
            <consortium name="The Broad Institute Genomics Platform"/>
            <consortium name="The Broad Institute Genome Sequencing Center for Infectious Disease"/>
            <person name="Wu L."/>
            <person name="Ma J."/>
        </authorList>
    </citation>
    <scope>NUCLEOTIDE SEQUENCE [LARGE SCALE GENOMIC DNA]</scope>
    <source>
        <strain evidence="4">KACC 12508</strain>
    </source>
</reference>
<dbReference type="EMBL" id="JBHTBU010000002">
    <property type="protein sequence ID" value="MFC7288898.1"/>
    <property type="molecule type" value="Genomic_DNA"/>
</dbReference>